<reference evidence="2 3" key="1">
    <citation type="submission" date="2007-10" db="EMBL/GenBank/DDBJ databases">
        <authorList>
            <person name="Yayanos A."/>
            <person name="Ferriera S."/>
            <person name="Johnson J."/>
            <person name="Kravitz S."/>
            <person name="Halpern A."/>
            <person name="Remington K."/>
            <person name="Beeson K."/>
            <person name="Tran B."/>
            <person name="Rogers Y.-H."/>
            <person name="Friedman R."/>
            <person name="Venter J.C."/>
        </authorList>
    </citation>
    <scope>NUCLEOTIDE SEQUENCE [LARGE SCALE GENOMIC DNA]</scope>
    <source>
        <strain evidence="2 3">KT99</strain>
    </source>
</reference>
<accession>A9DIP6</accession>
<organism evidence="2 3">
    <name type="scientific">Shewanella benthica KT99</name>
    <dbReference type="NCBI Taxonomy" id="314608"/>
    <lineage>
        <taxon>Bacteria</taxon>
        <taxon>Pseudomonadati</taxon>
        <taxon>Pseudomonadota</taxon>
        <taxon>Gammaproteobacteria</taxon>
        <taxon>Alteromonadales</taxon>
        <taxon>Shewanellaceae</taxon>
        <taxon>Shewanella</taxon>
    </lineage>
</organism>
<dbReference type="EMBL" id="ABIC01000054">
    <property type="protein sequence ID" value="EDP99056.1"/>
    <property type="molecule type" value="Genomic_DNA"/>
</dbReference>
<feature type="region of interest" description="Disordered" evidence="1">
    <location>
        <begin position="36"/>
        <end position="57"/>
    </location>
</feature>
<comment type="caution">
    <text evidence="2">The sequence shown here is derived from an EMBL/GenBank/DDBJ whole genome shotgun (WGS) entry which is preliminary data.</text>
</comment>
<evidence type="ECO:0000313" key="2">
    <source>
        <dbReference type="EMBL" id="EDP99056.1"/>
    </source>
</evidence>
<dbReference type="AntiFam" id="ANF00013">
    <property type="entry name" value="tRNA translation"/>
</dbReference>
<evidence type="ECO:0000313" key="3">
    <source>
        <dbReference type="Proteomes" id="UP000005839"/>
    </source>
</evidence>
<gene>
    <name evidence="2" type="ORF">KT99_11413</name>
</gene>
<evidence type="ECO:0000256" key="1">
    <source>
        <dbReference type="SAM" id="MobiDB-lite"/>
    </source>
</evidence>
<keyword evidence="3" id="KW-1185">Reference proteome</keyword>
<protein>
    <submittedName>
        <fullName evidence="2">Uncharacterized protein</fullName>
    </submittedName>
</protein>
<dbReference type="Proteomes" id="UP000005839">
    <property type="component" value="Unassembled WGS sequence"/>
</dbReference>
<name>A9DIP6_9GAMM</name>
<proteinExistence type="predicted"/>
<dbReference type="AlphaFoldDB" id="A9DIP6"/>
<sequence>MSRPWSRVRIPLAQHSQAEKLGAVVQLVRIPACHAGGRGFESRPLRQTTKPSSKDEGFFVPEEFANSESSSVSHPCG</sequence>